<dbReference type="EMBL" id="JBHSSW010000009">
    <property type="protein sequence ID" value="MFC6197979.1"/>
    <property type="molecule type" value="Genomic_DNA"/>
</dbReference>
<evidence type="ECO:0008006" key="4">
    <source>
        <dbReference type="Google" id="ProtNLM"/>
    </source>
</evidence>
<protein>
    <recommendedName>
        <fullName evidence="4">Secreted protein</fullName>
    </recommendedName>
</protein>
<comment type="caution">
    <text evidence="2">The sequence shown here is derived from an EMBL/GenBank/DDBJ whole genome shotgun (WGS) entry which is preliminary data.</text>
</comment>
<evidence type="ECO:0000313" key="2">
    <source>
        <dbReference type="EMBL" id="MFC6197979.1"/>
    </source>
</evidence>
<accession>A0ABW1S962</accession>
<gene>
    <name evidence="2" type="ORF">ACFQDM_07815</name>
</gene>
<dbReference type="RefSeq" id="WP_377377680.1">
    <property type="nucleotide sequence ID" value="NZ_JBHSSW010000009.1"/>
</dbReference>
<organism evidence="2 3">
    <name type="scientific">Ponticaulis profundi</name>
    <dbReference type="NCBI Taxonomy" id="2665222"/>
    <lineage>
        <taxon>Bacteria</taxon>
        <taxon>Pseudomonadati</taxon>
        <taxon>Pseudomonadota</taxon>
        <taxon>Alphaproteobacteria</taxon>
        <taxon>Hyphomonadales</taxon>
        <taxon>Hyphomonadaceae</taxon>
        <taxon>Ponticaulis</taxon>
    </lineage>
</organism>
<evidence type="ECO:0000313" key="3">
    <source>
        <dbReference type="Proteomes" id="UP001596303"/>
    </source>
</evidence>
<feature type="signal peptide" evidence="1">
    <location>
        <begin position="1"/>
        <end position="22"/>
    </location>
</feature>
<feature type="chain" id="PRO_5046911349" description="Secreted protein" evidence="1">
    <location>
        <begin position="23"/>
        <end position="133"/>
    </location>
</feature>
<keyword evidence="3" id="KW-1185">Reference proteome</keyword>
<reference evidence="3" key="1">
    <citation type="journal article" date="2019" name="Int. J. Syst. Evol. Microbiol.">
        <title>The Global Catalogue of Microorganisms (GCM) 10K type strain sequencing project: providing services to taxonomists for standard genome sequencing and annotation.</title>
        <authorList>
            <consortium name="The Broad Institute Genomics Platform"/>
            <consortium name="The Broad Institute Genome Sequencing Center for Infectious Disease"/>
            <person name="Wu L."/>
            <person name="Ma J."/>
        </authorList>
    </citation>
    <scope>NUCLEOTIDE SEQUENCE [LARGE SCALE GENOMIC DNA]</scope>
    <source>
        <strain evidence="3">CGMCC-1.15741</strain>
    </source>
</reference>
<evidence type="ECO:0000256" key="1">
    <source>
        <dbReference type="SAM" id="SignalP"/>
    </source>
</evidence>
<keyword evidence="1" id="KW-0732">Signal</keyword>
<name>A0ABW1S962_9PROT</name>
<sequence>MYRSRPLALAILVGSLLPSAGAQDTVCFGLNCQSVNGSLPDVFDVYNQLGQLNAYNARQTFDYLGLGDDETREQCIQRCQQEFSEWLNACSASYPPADPNEDVAVAQGRLNCAAEGDRRQRECLAPANFSQCP</sequence>
<proteinExistence type="predicted"/>
<dbReference type="Proteomes" id="UP001596303">
    <property type="component" value="Unassembled WGS sequence"/>
</dbReference>